<sequence length="472" mass="53092">MNILDIGSLTPVFTVWLAGSFAVDILIAICMLSILHSSKSNFGPTNNLIDQLMIRVIHSGAITAVAAGVELILYLTMSQTFVHDTPALFLGKLYSNVLLANLNTRQKNDDTYSSGVISSRQSKQTTSLPFMHFESRGKRSDGSATALHYPKSPPTHQAAKRIAPTSRFTPSYLRMTVQHFILQISYRPIDVDLFRREALVHGLENFTSSVGLGDDANVKQVCKYSAAMAELSYHDHDFECQLQIAKFTWYMIYIDDLASTMLLALQNYQRKSLAGIPDEDPVFRAFSEHLSDMYQFWDAIPANCINCATLEFINGCILEALEEFQNLKLSPVSSSWPYFLRTKTGVASAYAFMIFVKSAHTNLTDFTQAIPDIARFIDLTNDVLSLYKEELAGETANYIHNCAAVQQKDVVQVLQDVSLEALSCYHRVSSFLKLQENEKGLQAWETFVNGYVGFHLSQERYRLRELLEGTQM</sequence>
<dbReference type="GO" id="GO:0016838">
    <property type="term" value="F:carbon-oxygen lyase activity, acting on phosphates"/>
    <property type="evidence" value="ECO:0007669"/>
    <property type="project" value="InterPro"/>
</dbReference>
<evidence type="ECO:0000256" key="2">
    <source>
        <dbReference type="ARBA" id="ARBA00023239"/>
    </source>
</evidence>
<evidence type="ECO:0000256" key="1">
    <source>
        <dbReference type="ARBA" id="ARBA00007946"/>
    </source>
</evidence>
<name>A0A8H5GJI1_9AGAR</name>
<dbReference type="InterPro" id="IPR008949">
    <property type="entry name" value="Isoprenoid_synthase_dom_sf"/>
</dbReference>
<dbReference type="SFLD" id="SFLDG01021">
    <property type="entry name" value="Trichodiene_Synthase_Like"/>
    <property type="match status" value="1"/>
</dbReference>
<comment type="similarity">
    <text evidence="1">Belongs to the trichodiene synthase family.</text>
</comment>
<dbReference type="SUPFAM" id="SSF48576">
    <property type="entry name" value="Terpenoid synthases"/>
    <property type="match status" value="1"/>
</dbReference>
<dbReference type="AlphaFoldDB" id="A0A8H5GJI1"/>
<accession>A0A8H5GJI1</accession>
<keyword evidence="3" id="KW-1133">Transmembrane helix</keyword>
<feature type="transmembrane region" description="Helical" evidence="3">
    <location>
        <begin position="56"/>
        <end position="77"/>
    </location>
</feature>
<dbReference type="Gene3D" id="1.10.600.10">
    <property type="entry name" value="Farnesyl Diphosphate Synthase"/>
    <property type="match status" value="1"/>
</dbReference>
<keyword evidence="3" id="KW-0472">Membrane</keyword>
<organism evidence="5 6">
    <name type="scientific">Tetrapyrgos nigripes</name>
    <dbReference type="NCBI Taxonomy" id="182062"/>
    <lineage>
        <taxon>Eukaryota</taxon>
        <taxon>Fungi</taxon>
        <taxon>Dikarya</taxon>
        <taxon>Basidiomycota</taxon>
        <taxon>Agaricomycotina</taxon>
        <taxon>Agaricomycetes</taxon>
        <taxon>Agaricomycetidae</taxon>
        <taxon>Agaricales</taxon>
        <taxon>Marasmiineae</taxon>
        <taxon>Marasmiaceae</taxon>
        <taxon>Tetrapyrgos</taxon>
    </lineage>
</organism>
<dbReference type="Pfam" id="PF06330">
    <property type="entry name" value="TRI5"/>
    <property type="match status" value="1"/>
</dbReference>
<dbReference type="PANTHER" id="PTHR40465">
    <property type="entry name" value="CHROMOSOME 1, WHOLE GENOME SHOTGUN SEQUENCE"/>
    <property type="match status" value="1"/>
</dbReference>
<dbReference type="SFLD" id="SFLDS00005">
    <property type="entry name" value="Isoprenoid_Synthase_Type_I"/>
    <property type="match status" value="1"/>
</dbReference>
<keyword evidence="3" id="KW-0812">Transmembrane</keyword>
<dbReference type="InterPro" id="IPR024652">
    <property type="entry name" value="Trichodiene_synth"/>
</dbReference>
<comment type="caution">
    <text evidence="5">The sequence shown here is derived from an EMBL/GenBank/DDBJ whole genome shotgun (WGS) entry which is preliminary data.</text>
</comment>
<dbReference type="EMBL" id="JAACJM010000025">
    <property type="protein sequence ID" value="KAF5366042.1"/>
    <property type="molecule type" value="Genomic_DNA"/>
</dbReference>
<dbReference type="InterPro" id="IPR045339">
    <property type="entry name" value="DUF6534"/>
</dbReference>
<reference evidence="5 6" key="1">
    <citation type="journal article" date="2020" name="ISME J.">
        <title>Uncovering the hidden diversity of litter-decomposition mechanisms in mushroom-forming fungi.</title>
        <authorList>
            <person name="Floudas D."/>
            <person name="Bentzer J."/>
            <person name="Ahren D."/>
            <person name="Johansson T."/>
            <person name="Persson P."/>
            <person name="Tunlid A."/>
        </authorList>
    </citation>
    <scope>NUCLEOTIDE SEQUENCE [LARGE SCALE GENOMIC DNA]</scope>
    <source>
        <strain evidence="5 6">CBS 291.85</strain>
    </source>
</reference>
<keyword evidence="6" id="KW-1185">Reference proteome</keyword>
<dbReference type="Proteomes" id="UP000559256">
    <property type="component" value="Unassembled WGS sequence"/>
</dbReference>
<dbReference type="Pfam" id="PF20152">
    <property type="entry name" value="DUF6534"/>
    <property type="match status" value="1"/>
</dbReference>
<gene>
    <name evidence="5" type="ORF">D9758_006624</name>
</gene>
<feature type="transmembrane region" description="Helical" evidence="3">
    <location>
        <begin position="12"/>
        <end position="35"/>
    </location>
</feature>
<evidence type="ECO:0000259" key="4">
    <source>
        <dbReference type="Pfam" id="PF20152"/>
    </source>
</evidence>
<evidence type="ECO:0000313" key="6">
    <source>
        <dbReference type="Proteomes" id="UP000559256"/>
    </source>
</evidence>
<dbReference type="OrthoDB" id="2998174at2759"/>
<proteinExistence type="inferred from homology"/>
<dbReference type="PANTHER" id="PTHR40465:SF1">
    <property type="entry name" value="DUF6534 DOMAIN-CONTAINING PROTEIN"/>
    <property type="match status" value="1"/>
</dbReference>
<keyword evidence="2" id="KW-0456">Lyase</keyword>
<evidence type="ECO:0000256" key="3">
    <source>
        <dbReference type="SAM" id="Phobius"/>
    </source>
</evidence>
<feature type="domain" description="DUF6534" evidence="4">
    <location>
        <begin position="20"/>
        <end position="106"/>
    </location>
</feature>
<evidence type="ECO:0000313" key="5">
    <source>
        <dbReference type="EMBL" id="KAF5366042.1"/>
    </source>
</evidence>
<protein>
    <recommendedName>
        <fullName evidence="4">DUF6534 domain-containing protein</fullName>
    </recommendedName>
</protein>